<keyword evidence="4" id="KW-1185">Reference proteome</keyword>
<dbReference type="InterPro" id="IPR013830">
    <property type="entry name" value="SGNH_hydro"/>
</dbReference>
<sequence>MSTVQGHDEGAARKDSGLSPRGRAVPTLVLVVIVLLVGLPVVAVLTPAQHVRILGQDVAVGARVPGPSLSGPAQLVQLGNTAFDLRGVEVYGPVRPRVALGPIRRGDAAAAATELGSAGHIEQTLIDGLVGGFVTWLAWGALGIGLFALAASGLVGSARLLLALRHAARTHATDAGVGELAARSSRELLRMTAIALVVGLVGWGASGAAAYVGTTRGLQGVSSLSDLVGNADVTPSPVGPPVFGYSGAVLGDSRVARVGGPLVADATPQDTACERSVDSPAVELARMTGTDVLNLSCSGASVAEGLRGPQVRDQVSVPPQIGRLKQVQNLDWVVVAIGPNDVHWSDLLQYCYGLPRCDDRLAAGEFDLRMARFDRDYSALLADLAALPGTPRVVIMQSYDPFPDTPTPDCPDLHGPAGVPGLDAGKVALLSGYNDRLNAVLATGAEKYGFAVVRPVLTPLCTTAADRLGPDLLGLATAHAFHPTGLGSLRIAAALLPAINATSG</sequence>
<evidence type="ECO:0000259" key="2">
    <source>
        <dbReference type="Pfam" id="PF13472"/>
    </source>
</evidence>
<keyword evidence="1" id="KW-1133">Transmembrane helix</keyword>
<keyword evidence="1" id="KW-0472">Membrane</keyword>
<evidence type="ECO:0000313" key="3">
    <source>
        <dbReference type="EMBL" id="MFD1234140.1"/>
    </source>
</evidence>
<name>A0ABW3VIH3_9PSEU</name>
<gene>
    <name evidence="3" type="ORF">ACFQ34_12695</name>
</gene>
<dbReference type="InterPro" id="IPR036514">
    <property type="entry name" value="SGNH_hydro_sf"/>
</dbReference>
<reference evidence="4" key="1">
    <citation type="journal article" date="2019" name="Int. J. Syst. Evol. Microbiol.">
        <title>The Global Catalogue of Microorganisms (GCM) 10K type strain sequencing project: providing services to taxonomists for standard genome sequencing and annotation.</title>
        <authorList>
            <consortium name="The Broad Institute Genomics Platform"/>
            <consortium name="The Broad Institute Genome Sequencing Center for Infectious Disease"/>
            <person name="Wu L."/>
            <person name="Ma J."/>
        </authorList>
    </citation>
    <scope>NUCLEOTIDE SEQUENCE [LARGE SCALE GENOMIC DNA]</scope>
    <source>
        <strain evidence="4">CCUG 49018</strain>
    </source>
</reference>
<feature type="domain" description="SGNH hydrolase-type esterase" evidence="2">
    <location>
        <begin position="249"/>
        <end position="487"/>
    </location>
</feature>
<dbReference type="RefSeq" id="WP_379652966.1">
    <property type="nucleotide sequence ID" value="NZ_JBHTMB010000111.1"/>
</dbReference>
<dbReference type="EMBL" id="JBHTMB010000111">
    <property type="protein sequence ID" value="MFD1234140.1"/>
    <property type="molecule type" value="Genomic_DNA"/>
</dbReference>
<evidence type="ECO:0000313" key="4">
    <source>
        <dbReference type="Proteomes" id="UP001597182"/>
    </source>
</evidence>
<keyword evidence="1" id="KW-0812">Transmembrane</keyword>
<feature type="transmembrane region" description="Helical" evidence="1">
    <location>
        <begin position="24"/>
        <end position="45"/>
    </location>
</feature>
<dbReference type="Pfam" id="PF13472">
    <property type="entry name" value="Lipase_GDSL_2"/>
    <property type="match status" value="1"/>
</dbReference>
<dbReference type="Gene3D" id="3.40.50.1110">
    <property type="entry name" value="SGNH hydrolase"/>
    <property type="match status" value="1"/>
</dbReference>
<dbReference type="Proteomes" id="UP001597182">
    <property type="component" value="Unassembled WGS sequence"/>
</dbReference>
<feature type="transmembrane region" description="Helical" evidence="1">
    <location>
        <begin position="136"/>
        <end position="162"/>
    </location>
</feature>
<accession>A0ABW3VIH3</accession>
<feature type="transmembrane region" description="Helical" evidence="1">
    <location>
        <begin position="193"/>
        <end position="213"/>
    </location>
</feature>
<dbReference type="SUPFAM" id="SSF52266">
    <property type="entry name" value="SGNH hydrolase"/>
    <property type="match status" value="1"/>
</dbReference>
<organism evidence="3 4">
    <name type="scientific">Pseudonocardia benzenivorans</name>
    <dbReference type="NCBI Taxonomy" id="228005"/>
    <lineage>
        <taxon>Bacteria</taxon>
        <taxon>Bacillati</taxon>
        <taxon>Actinomycetota</taxon>
        <taxon>Actinomycetes</taxon>
        <taxon>Pseudonocardiales</taxon>
        <taxon>Pseudonocardiaceae</taxon>
        <taxon>Pseudonocardia</taxon>
    </lineage>
</organism>
<comment type="caution">
    <text evidence="3">The sequence shown here is derived from an EMBL/GenBank/DDBJ whole genome shotgun (WGS) entry which is preliminary data.</text>
</comment>
<proteinExistence type="predicted"/>
<protein>
    <submittedName>
        <fullName evidence="3">GDSL-type esterase/lipase family protein</fullName>
    </submittedName>
</protein>
<evidence type="ECO:0000256" key="1">
    <source>
        <dbReference type="SAM" id="Phobius"/>
    </source>
</evidence>